<sequence length="578" mass="64762">MATATTTTITETETTSTGTLSATASSSAVDMHTTETHARRPITSRRRSTFQAGRYAVPQPCHQLPPSVEALDLSLTSLTPTLASLRLHVLTYLADLETRLSLLESPISTDAIKAKSETTLDEARAWARDGLEMLRKIREDVCAHLPDFAFEHVPSVEQFVKTHMPDVSSLPDVRSHLPDMPDVVRSHLPEFDLSNVRSRLDDVRTRISDFDFHRPLQYVPTLSSNLQSLQAHLSSMEVSPSLYLSSYTPSASLSTLLDKVLSSHLVSEISSDLRSGEEAFEKATLEIAQAMRRSLNGSRLIQYVDLPEKWRNNPFVKGGYRFIPLHHWPRLLLSLFALHNETLNIHTHLIPFLLWSFTLFRFSPYSDSSSADEPAKVLFTAFALVCLFTSALWHTMAGCAHPQGMEICARVDYVGIGWLISASIGTVVYYGFQCQDTTRNAFLMLCLAIGISGSVLPFMPWFNQREYKHYRIAFFVSLAFSSIAPLVCLSWLHSFHEMIAFISPIVPSLTSYIVGLIFYATHFPECVLATRWPSLRWLDWLGGGSHPIWHVCIVLAISLHKQGMEVMKRGIGQACAAY</sequence>
<dbReference type="Proteomes" id="UP000029665">
    <property type="component" value="Unassembled WGS sequence"/>
</dbReference>
<feature type="transmembrane region" description="Helical" evidence="7">
    <location>
        <begin position="472"/>
        <end position="492"/>
    </location>
</feature>
<dbReference type="STRING" id="5643.A0A060SSE8"/>
<comment type="subcellular location">
    <subcellularLocation>
        <location evidence="1">Membrane</location>
        <topology evidence="1">Multi-pass membrane protein</topology>
    </subcellularLocation>
</comment>
<name>A0A060SSE8_PYCCI</name>
<evidence type="ECO:0000256" key="4">
    <source>
        <dbReference type="ARBA" id="ARBA00023136"/>
    </source>
</evidence>
<dbReference type="GO" id="GO:0038023">
    <property type="term" value="F:signaling receptor activity"/>
    <property type="evidence" value="ECO:0007669"/>
    <property type="project" value="TreeGrafter"/>
</dbReference>
<proteinExistence type="predicted"/>
<feature type="transmembrane region" description="Helical" evidence="7">
    <location>
        <begin position="499"/>
        <end position="520"/>
    </location>
</feature>
<accession>A0A060SSE8</accession>
<keyword evidence="4 7" id="KW-0472">Membrane</keyword>
<dbReference type="HOGENOM" id="CLU_021163_0_0_1"/>
<feature type="transmembrane region" description="Helical" evidence="7">
    <location>
        <begin position="413"/>
        <end position="432"/>
    </location>
</feature>
<feature type="transmembrane region" description="Helical" evidence="7">
    <location>
        <begin position="540"/>
        <end position="559"/>
    </location>
</feature>
<feature type="transmembrane region" description="Helical" evidence="7">
    <location>
        <begin position="345"/>
        <end position="363"/>
    </location>
</feature>
<feature type="compositionally biased region" description="Low complexity" evidence="6">
    <location>
        <begin position="1"/>
        <end position="28"/>
    </location>
</feature>
<evidence type="ECO:0000256" key="5">
    <source>
        <dbReference type="PIRSR" id="PIRSR604254-1"/>
    </source>
</evidence>
<dbReference type="OMA" id="HTMAGCA"/>
<evidence type="ECO:0008006" key="10">
    <source>
        <dbReference type="Google" id="ProtNLM"/>
    </source>
</evidence>
<dbReference type="EMBL" id="CCBP010000440">
    <property type="protein sequence ID" value="CDO77101.1"/>
    <property type="molecule type" value="Genomic_DNA"/>
</dbReference>
<keyword evidence="9" id="KW-1185">Reference proteome</keyword>
<feature type="region of interest" description="Disordered" evidence="6">
    <location>
        <begin position="1"/>
        <end position="45"/>
    </location>
</feature>
<keyword evidence="3 7" id="KW-1133">Transmembrane helix</keyword>
<keyword evidence="5" id="KW-0862">Zinc</keyword>
<evidence type="ECO:0000256" key="3">
    <source>
        <dbReference type="ARBA" id="ARBA00022989"/>
    </source>
</evidence>
<reference evidence="8" key="1">
    <citation type="submission" date="2014-01" db="EMBL/GenBank/DDBJ databases">
        <title>The genome of the white-rot fungus Pycnoporus cinnabarinus: a basidiomycete model with a versatile arsenal for lignocellulosic biomass breakdown.</title>
        <authorList>
            <person name="Levasseur A."/>
            <person name="Lomascolo A."/>
            <person name="Ruiz-Duenas F.J."/>
            <person name="Uzan E."/>
            <person name="Piumi F."/>
            <person name="Kues U."/>
            <person name="Ram A.F.J."/>
            <person name="Murat C."/>
            <person name="Haon M."/>
            <person name="Benoit I."/>
            <person name="Arfi Y."/>
            <person name="Chevret D."/>
            <person name="Drula E."/>
            <person name="Kwon M.J."/>
            <person name="Gouret P."/>
            <person name="Lesage-Meessen L."/>
            <person name="Lombard V."/>
            <person name="Mariette J."/>
            <person name="Noirot C."/>
            <person name="Park J."/>
            <person name="Patyshakuliyeva A."/>
            <person name="Wieneger R.A.B."/>
            <person name="Wosten H.A.B."/>
            <person name="Martin F."/>
            <person name="Coutinho P.M."/>
            <person name="de Vries R."/>
            <person name="Martinez A.T."/>
            <person name="Klopp C."/>
            <person name="Pontarotti P."/>
            <person name="Henrissat B."/>
            <person name="Record E."/>
        </authorList>
    </citation>
    <scope>NUCLEOTIDE SEQUENCE [LARGE SCALE GENOMIC DNA]</scope>
    <source>
        <strain evidence="8">BRFM137</strain>
    </source>
</reference>
<feature type="binding site" evidence="5">
    <location>
        <position position="394"/>
    </location>
    <ligand>
        <name>Zn(2+)</name>
        <dbReference type="ChEBI" id="CHEBI:29105"/>
    </ligand>
</feature>
<evidence type="ECO:0000313" key="8">
    <source>
        <dbReference type="EMBL" id="CDO77101.1"/>
    </source>
</evidence>
<dbReference type="GO" id="GO:0046872">
    <property type="term" value="F:metal ion binding"/>
    <property type="evidence" value="ECO:0007669"/>
    <property type="project" value="UniProtKB-KW"/>
</dbReference>
<feature type="binding site" evidence="5">
    <location>
        <position position="546"/>
    </location>
    <ligand>
        <name>Zn(2+)</name>
        <dbReference type="ChEBI" id="CHEBI:29105"/>
    </ligand>
</feature>
<dbReference type="GO" id="GO:0006882">
    <property type="term" value="P:intracellular zinc ion homeostasis"/>
    <property type="evidence" value="ECO:0007669"/>
    <property type="project" value="TreeGrafter"/>
</dbReference>
<evidence type="ECO:0000256" key="7">
    <source>
        <dbReference type="SAM" id="Phobius"/>
    </source>
</evidence>
<protein>
    <recommendedName>
        <fullName evidence="10">HlyIII-domain-containing protein</fullName>
    </recommendedName>
</protein>
<evidence type="ECO:0000313" key="9">
    <source>
        <dbReference type="Proteomes" id="UP000029665"/>
    </source>
</evidence>
<keyword evidence="2 7" id="KW-0812">Transmembrane</keyword>
<dbReference type="AlphaFoldDB" id="A0A060SSE8"/>
<evidence type="ECO:0000256" key="1">
    <source>
        <dbReference type="ARBA" id="ARBA00004141"/>
    </source>
</evidence>
<keyword evidence="5" id="KW-0479">Metal-binding</keyword>
<gene>
    <name evidence="8" type="ORF">BN946_scf184501.g6</name>
</gene>
<feature type="transmembrane region" description="Helical" evidence="7">
    <location>
        <begin position="375"/>
        <end position="393"/>
    </location>
</feature>
<feature type="transmembrane region" description="Helical" evidence="7">
    <location>
        <begin position="441"/>
        <end position="460"/>
    </location>
</feature>
<organism evidence="8 9">
    <name type="scientific">Pycnoporus cinnabarinus</name>
    <name type="common">Cinnabar-red polypore</name>
    <name type="synonym">Trametes cinnabarina</name>
    <dbReference type="NCBI Taxonomy" id="5643"/>
    <lineage>
        <taxon>Eukaryota</taxon>
        <taxon>Fungi</taxon>
        <taxon>Dikarya</taxon>
        <taxon>Basidiomycota</taxon>
        <taxon>Agaricomycotina</taxon>
        <taxon>Agaricomycetes</taxon>
        <taxon>Polyporales</taxon>
        <taxon>Polyporaceae</taxon>
        <taxon>Trametes</taxon>
    </lineage>
</organism>
<evidence type="ECO:0000256" key="6">
    <source>
        <dbReference type="SAM" id="MobiDB-lite"/>
    </source>
</evidence>
<comment type="caution">
    <text evidence="8">The sequence shown here is derived from an EMBL/GenBank/DDBJ whole genome shotgun (WGS) entry which is preliminary data.</text>
</comment>
<dbReference type="Pfam" id="PF03006">
    <property type="entry name" value="HlyIII"/>
    <property type="match status" value="1"/>
</dbReference>
<dbReference type="GO" id="GO:0016020">
    <property type="term" value="C:membrane"/>
    <property type="evidence" value="ECO:0007669"/>
    <property type="project" value="UniProtKB-SubCell"/>
</dbReference>
<dbReference type="PANTHER" id="PTHR20855">
    <property type="entry name" value="ADIPOR/PROGESTIN RECEPTOR-RELATED"/>
    <property type="match status" value="1"/>
</dbReference>
<dbReference type="OrthoDB" id="5585746at2759"/>
<dbReference type="InterPro" id="IPR004254">
    <property type="entry name" value="AdipoR/HlyIII-related"/>
</dbReference>
<feature type="binding site" evidence="5">
    <location>
        <position position="550"/>
    </location>
    <ligand>
        <name>Zn(2+)</name>
        <dbReference type="ChEBI" id="CHEBI:29105"/>
    </ligand>
</feature>
<dbReference type="PANTHER" id="PTHR20855:SF97">
    <property type="entry name" value="ADIPOR-LIKE RECEPTOR IZH3-RELATED"/>
    <property type="match status" value="1"/>
</dbReference>
<evidence type="ECO:0000256" key="2">
    <source>
        <dbReference type="ARBA" id="ARBA00022692"/>
    </source>
</evidence>